<dbReference type="InterPro" id="IPR010982">
    <property type="entry name" value="Lambda_DNA-bd_dom_sf"/>
</dbReference>
<dbReference type="Gene3D" id="1.10.260.40">
    <property type="entry name" value="lambda repressor-like DNA-binding domains"/>
    <property type="match status" value="1"/>
</dbReference>
<accession>A0AAQ3LBK8</accession>
<dbReference type="Pfam" id="PF00532">
    <property type="entry name" value="Peripla_BP_1"/>
    <property type="match status" value="1"/>
</dbReference>
<dbReference type="PANTHER" id="PTHR30146">
    <property type="entry name" value="LACI-RELATED TRANSCRIPTIONAL REPRESSOR"/>
    <property type="match status" value="1"/>
</dbReference>
<name>A0AAQ3LBK8_9BACT</name>
<dbReference type="PANTHER" id="PTHR30146:SF148">
    <property type="entry name" value="HTH-TYPE TRANSCRIPTIONAL REPRESSOR PURR-RELATED"/>
    <property type="match status" value="1"/>
</dbReference>
<dbReference type="SUPFAM" id="SSF53822">
    <property type="entry name" value="Periplasmic binding protein-like I"/>
    <property type="match status" value="1"/>
</dbReference>
<keyword evidence="2" id="KW-0805">Transcription regulation</keyword>
<dbReference type="Pfam" id="PF00356">
    <property type="entry name" value="LacI"/>
    <property type="match status" value="1"/>
</dbReference>
<dbReference type="GO" id="GO:0003700">
    <property type="term" value="F:DNA-binding transcription factor activity"/>
    <property type="evidence" value="ECO:0007669"/>
    <property type="project" value="TreeGrafter"/>
</dbReference>
<organism evidence="6 7">
    <name type="scientific">Rubellicoccus peritrichatus</name>
    <dbReference type="NCBI Taxonomy" id="3080537"/>
    <lineage>
        <taxon>Bacteria</taxon>
        <taxon>Pseudomonadati</taxon>
        <taxon>Verrucomicrobiota</taxon>
        <taxon>Opitutia</taxon>
        <taxon>Puniceicoccales</taxon>
        <taxon>Cerasicoccaceae</taxon>
        <taxon>Rubellicoccus</taxon>
    </lineage>
</organism>
<dbReference type="EMBL" id="CP136920">
    <property type="protein sequence ID" value="WOO41529.1"/>
    <property type="molecule type" value="Genomic_DNA"/>
</dbReference>
<keyword evidence="3 6" id="KW-0238">DNA-binding</keyword>
<dbReference type="SMART" id="SM00354">
    <property type="entry name" value="HTH_LACI"/>
    <property type="match status" value="1"/>
</dbReference>
<dbReference type="RefSeq" id="WP_317834013.1">
    <property type="nucleotide sequence ID" value="NZ_CP136920.1"/>
</dbReference>
<dbReference type="InterPro" id="IPR028082">
    <property type="entry name" value="Peripla_BP_I"/>
</dbReference>
<gene>
    <name evidence="6" type="ORF">RZN69_00410</name>
</gene>
<reference evidence="6 7" key="1">
    <citation type="submission" date="2023-10" db="EMBL/GenBank/DDBJ databases">
        <title>Rubellicoccus peritrichatus gen. nov., sp. nov., isolated from an algae of coral reef tank.</title>
        <authorList>
            <person name="Luo J."/>
        </authorList>
    </citation>
    <scope>NUCLEOTIDE SEQUENCE [LARGE SCALE GENOMIC DNA]</scope>
    <source>
        <strain evidence="6 7">CR14</strain>
    </source>
</reference>
<evidence type="ECO:0000256" key="4">
    <source>
        <dbReference type="ARBA" id="ARBA00023163"/>
    </source>
</evidence>
<dbReference type="CDD" id="cd01392">
    <property type="entry name" value="HTH_LacI"/>
    <property type="match status" value="1"/>
</dbReference>
<sequence length="346" mass="38309">MSETSKANDSHESPVSLRQVAEAAGVSRMTASRAFKEGASIKPEVRAKVLKVAQRLGYAPDKMVSELMTSFVKRRPIDYRETIAVVWWPERWNQVNQADSYTASIQQGIQRAAARHGCTVEEVVLSPELPPRAIDRMLKARGIQGVILTPPQSADQSAPDLDWDELCVVRLGSSLRNPKFHCVQASHYKAMVHVLEKVSSLGYKRPCLLAQTDMGVRMQRAFAAAFMAWVEDGSNSIWHAESVYDSGLLEWLEEKRADVIVADCDEWYPVLKPQLGKYGFVSLAVKNPDDVIAGNYQNSVSVAESAVDLLMQARFRHETGIPAEPLLLLTTGSWVEGSTLPDLLSA</sequence>
<protein>
    <submittedName>
        <fullName evidence="6">LacI family DNA-binding transcriptional regulator</fullName>
    </submittedName>
</protein>
<feature type="domain" description="HTH lacI-type" evidence="5">
    <location>
        <begin position="15"/>
        <end position="69"/>
    </location>
</feature>
<dbReference type="GO" id="GO:0000976">
    <property type="term" value="F:transcription cis-regulatory region binding"/>
    <property type="evidence" value="ECO:0007669"/>
    <property type="project" value="TreeGrafter"/>
</dbReference>
<dbReference type="InterPro" id="IPR001761">
    <property type="entry name" value="Peripla_BP/Lac1_sug-bd_dom"/>
</dbReference>
<dbReference type="InterPro" id="IPR000843">
    <property type="entry name" value="HTH_LacI"/>
</dbReference>
<evidence type="ECO:0000259" key="5">
    <source>
        <dbReference type="PROSITE" id="PS50932"/>
    </source>
</evidence>
<keyword evidence="7" id="KW-1185">Reference proteome</keyword>
<dbReference type="SUPFAM" id="SSF47413">
    <property type="entry name" value="lambda repressor-like DNA-binding domains"/>
    <property type="match status" value="1"/>
</dbReference>
<dbReference type="AlphaFoldDB" id="A0AAQ3LBK8"/>
<evidence type="ECO:0000256" key="3">
    <source>
        <dbReference type="ARBA" id="ARBA00023125"/>
    </source>
</evidence>
<evidence type="ECO:0000313" key="6">
    <source>
        <dbReference type="EMBL" id="WOO41529.1"/>
    </source>
</evidence>
<evidence type="ECO:0000313" key="7">
    <source>
        <dbReference type="Proteomes" id="UP001304300"/>
    </source>
</evidence>
<dbReference type="Gene3D" id="3.40.50.2300">
    <property type="match status" value="2"/>
</dbReference>
<dbReference type="Proteomes" id="UP001304300">
    <property type="component" value="Chromosome"/>
</dbReference>
<dbReference type="KEGG" id="puo:RZN69_00410"/>
<evidence type="ECO:0000256" key="1">
    <source>
        <dbReference type="ARBA" id="ARBA00022491"/>
    </source>
</evidence>
<evidence type="ECO:0000256" key="2">
    <source>
        <dbReference type="ARBA" id="ARBA00023015"/>
    </source>
</evidence>
<dbReference type="PROSITE" id="PS50932">
    <property type="entry name" value="HTH_LACI_2"/>
    <property type="match status" value="1"/>
</dbReference>
<keyword evidence="1" id="KW-0678">Repressor</keyword>
<proteinExistence type="predicted"/>
<keyword evidence="4" id="KW-0804">Transcription</keyword>